<dbReference type="PROSITE" id="PS51032">
    <property type="entry name" value="AP2_ERF"/>
    <property type="match status" value="1"/>
</dbReference>
<dbReference type="InterPro" id="IPR016177">
    <property type="entry name" value="DNA-bd_dom_sf"/>
</dbReference>
<dbReference type="SUPFAM" id="SSF54171">
    <property type="entry name" value="DNA-binding domain"/>
    <property type="match status" value="1"/>
</dbReference>
<gene>
    <name evidence="8" type="ORF">T459_04721</name>
</gene>
<dbReference type="InterPro" id="IPR036955">
    <property type="entry name" value="AP2/ERF_dom_sf"/>
</dbReference>
<keyword evidence="3" id="KW-0238">DNA-binding</keyword>
<dbReference type="InterPro" id="IPR050913">
    <property type="entry name" value="AP2/ERF_ERF"/>
</dbReference>
<dbReference type="OMA" id="SCQEVFV"/>
<dbReference type="PANTHER" id="PTHR31194">
    <property type="entry name" value="SHN SHINE , DNA BINDING / TRANSCRIPTION FACTOR"/>
    <property type="match status" value="1"/>
</dbReference>
<evidence type="ECO:0000256" key="5">
    <source>
        <dbReference type="ARBA" id="ARBA00023242"/>
    </source>
</evidence>
<evidence type="ECO:0000256" key="1">
    <source>
        <dbReference type="ARBA" id="ARBA00004123"/>
    </source>
</evidence>
<evidence type="ECO:0000313" key="8">
    <source>
        <dbReference type="EMBL" id="PHT89608.1"/>
    </source>
</evidence>
<dbReference type="PANTHER" id="PTHR31194:SF191">
    <property type="entry name" value="TRANSCRIPTION FACTOR AP2-EREBP FAMILY"/>
    <property type="match status" value="1"/>
</dbReference>
<evidence type="ECO:0000313" key="9">
    <source>
        <dbReference type="Proteomes" id="UP000222542"/>
    </source>
</evidence>
<dbReference type="InterPro" id="IPR001471">
    <property type="entry name" value="AP2/ERF_dom"/>
</dbReference>
<dbReference type="EMBL" id="AYRZ02000002">
    <property type="protein sequence ID" value="PHT89608.1"/>
    <property type="molecule type" value="Genomic_DNA"/>
</dbReference>
<keyword evidence="4" id="KW-0804">Transcription</keyword>
<dbReference type="GO" id="GO:0000976">
    <property type="term" value="F:transcription cis-regulatory region binding"/>
    <property type="evidence" value="ECO:0000318"/>
    <property type="project" value="GO_Central"/>
</dbReference>
<dbReference type="SMART" id="SM00380">
    <property type="entry name" value="AP2"/>
    <property type="match status" value="1"/>
</dbReference>
<evidence type="ECO:0000259" key="7">
    <source>
        <dbReference type="PROSITE" id="PS51032"/>
    </source>
</evidence>
<dbReference type="GO" id="GO:0005634">
    <property type="term" value="C:nucleus"/>
    <property type="evidence" value="ECO:0000318"/>
    <property type="project" value="GO_Central"/>
</dbReference>
<dbReference type="STRING" id="4072.A0A2G3A5W3"/>
<comment type="caution">
    <text evidence="8">The sequence shown here is derived from an EMBL/GenBank/DDBJ whole genome shotgun (WGS) entry which is preliminary data.</text>
</comment>
<feature type="region of interest" description="Disordered" evidence="6">
    <location>
        <begin position="104"/>
        <end position="131"/>
    </location>
</feature>
<protein>
    <recommendedName>
        <fullName evidence="7">AP2/ERF domain-containing protein</fullName>
    </recommendedName>
</protein>
<keyword evidence="5" id="KW-0539">Nucleus</keyword>
<dbReference type="SMR" id="A0A2G3A5W3"/>
<organism evidence="8 9">
    <name type="scientific">Capsicum annuum</name>
    <name type="common">Capsicum pepper</name>
    <dbReference type="NCBI Taxonomy" id="4072"/>
    <lineage>
        <taxon>Eukaryota</taxon>
        <taxon>Viridiplantae</taxon>
        <taxon>Streptophyta</taxon>
        <taxon>Embryophyta</taxon>
        <taxon>Tracheophyta</taxon>
        <taxon>Spermatophyta</taxon>
        <taxon>Magnoliopsida</taxon>
        <taxon>eudicotyledons</taxon>
        <taxon>Gunneridae</taxon>
        <taxon>Pentapetalae</taxon>
        <taxon>asterids</taxon>
        <taxon>lamiids</taxon>
        <taxon>Solanales</taxon>
        <taxon>Solanaceae</taxon>
        <taxon>Solanoideae</taxon>
        <taxon>Capsiceae</taxon>
        <taxon>Capsicum</taxon>
    </lineage>
</organism>
<dbReference type="CDD" id="cd00018">
    <property type="entry name" value="AP2"/>
    <property type="match status" value="1"/>
</dbReference>
<name>A0A2G3A5W3_CAPAN</name>
<evidence type="ECO:0000256" key="2">
    <source>
        <dbReference type="ARBA" id="ARBA00023015"/>
    </source>
</evidence>
<evidence type="ECO:0000256" key="4">
    <source>
        <dbReference type="ARBA" id="ARBA00023163"/>
    </source>
</evidence>
<feature type="compositionally biased region" description="Low complexity" evidence="6">
    <location>
        <begin position="104"/>
        <end position="129"/>
    </location>
</feature>
<dbReference type="AlphaFoldDB" id="A0A2G3A5W3"/>
<dbReference type="GO" id="GO:0003700">
    <property type="term" value="F:DNA-binding transcription factor activity"/>
    <property type="evidence" value="ECO:0000318"/>
    <property type="project" value="GO_Central"/>
</dbReference>
<dbReference type="Gramene" id="PHT89608">
    <property type="protein sequence ID" value="PHT89608"/>
    <property type="gene ID" value="T459_04721"/>
</dbReference>
<comment type="subcellular location">
    <subcellularLocation>
        <location evidence="1">Nucleus</location>
    </subcellularLocation>
</comment>
<feature type="domain" description="AP2/ERF" evidence="7">
    <location>
        <begin position="16"/>
        <end position="74"/>
    </location>
</feature>
<evidence type="ECO:0000256" key="3">
    <source>
        <dbReference type="ARBA" id="ARBA00023125"/>
    </source>
</evidence>
<evidence type="ECO:0000256" key="6">
    <source>
        <dbReference type="SAM" id="MobiDB-lite"/>
    </source>
</evidence>
<proteinExistence type="predicted"/>
<sequence length="328" mass="37470">MKVSLIEKDEIVVESGRKFVHATFYSDELAVNVYDQFPKIRVWLGTFDTSEEAARAYDEAACSLRGASTRTNFWPCSSSSTSALPPKILNILLSRLREQNKSVAAAAAATDDDSSNSTSLPEIGHQQQQHQEEKLVDRVADFSYALYTDYLYYPEDHITDNYVITQNSYNQEFNIQPVNNYKSWNAEIIEIGKANSTDVEDIESNIDFQFLDEIGSCYYSPFYLAEELSMETMDKGVVYGEETSILSEAMRRMNYERKFSASLYAFNGITECLKLQMKSGGVTLSEQLSRLRNACKRNLEEDGGNEECNIGMIENKDERIRWKEENFH</sequence>
<keyword evidence="9" id="KW-1185">Reference proteome</keyword>
<reference evidence="8 9" key="2">
    <citation type="journal article" date="2017" name="Genome Biol.">
        <title>New reference genome sequences of hot pepper reveal the massive evolution of plant disease-resistance genes by retroduplication.</title>
        <authorList>
            <person name="Kim S."/>
            <person name="Park J."/>
            <person name="Yeom S.I."/>
            <person name="Kim Y.M."/>
            <person name="Seo E."/>
            <person name="Kim K.T."/>
            <person name="Kim M.S."/>
            <person name="Lee J.M."/>
            <person name="Cheong K."/>
            <person name="Shin H.S."/>
            <person name="Kim S.B."/>
            <person name="Han K."/>
            <person name="Lee J."/>
            <person name="Park M."/>
            <person name="Lee H.A."/>
            <person name="Lee H.Y."/>
            <person name="Lee Y."/>
            <person name="Oh S."/>
            <person name="Lee J.H."/>
            <person name="Choi E."/>
            <person name="Choi E."/>
            <person name="Lee S.E."/>
            <person name="Jeon J."/>
            <person name="Kim H."/>
            <person name="Choi G."/>
            <person name="Song H."/>
            <person name="Lee J."/>
            <person name="Lee S.C."/>
            <person name="Kwon J.K."/>
            <person name="Lee H.Y."/>
            <person name="Koo N."/>
            <person name="Hong Y."/>
            <person name="Kim R.W."/>
            <person name="Kang W.H."/>
            <person name="Huh J.H."/>
            <person name="Kang B.C."/>
            <person name="Yang T.J."/>
            <person name="Lee Y.H."/>
            <person name="Bennetzen J.L."/>
            <person name="Choi D."/>
        </authorList>
    </citation>
    <scope>NUCLEOTIDE SEQUENCE [LARGE SCALE GENOMIC DNA]</scope>
    <source>
        <strain evidence="9">cv. CM334</strain>
    </source>
</reference>
<accession>A0A2G3A5W3</accession>
<reference evidence="8 9" key="1">
    <citation type="journal article" date="2014" name="Nat. Genet.">
        <title>Genome sequence of the hot pepper provides insights into the evolution of pungency in Capsicum species.</title>
        <authorList>
            <person name="Kim S."/>
            <person name="Park M."/>
            <person name="Yeom S.I."/>
            <person name="Kim Y.M."/>
            <person name="Lee J.M."/>
            <person name="Lee H.A."/>
            <person name="Seo E."/>
            <person name="Choi J."/>
            <person name="Cheong K."/>
            <person name="Kim K.T."/>
            <person name="Jung K."/>
            <person name="Lee G.W."/>
            <person name="Oh S.K."/>
            <person name="Bae C."/>
            <person name="Kim S.B."/>
            <person name="Lee H.Y."/>
            <person name="Kim S.Y."/>
            <person name="Kim M.S."/>
            <person name="Kang B.C."/>
            <person name="Jo Y.D."/>
            <person name="Yang H.B."/>
            <person name="Jeong H.J."/>
            <person name="Kang W.H."/>
            <person name="Kwon J.K."/>
            <person name="Shin C."/>
            <person name="Lim J.Y."/>
            <person name="Park J.H."/>
            <person name="Huh J.H."/>
            <person name="Kim J.S."/>
            <person name="Kim B.D."/>
            <person name="Cohen O."/>
            <person name="Paran I."/>
            <person name="Suh M.C."/>
            <person name="Lee S.B."/>
            <person name="Kim Y.K."/>
            <person name="Shin Y."/>
            <person name="Noh S.J."/>
            <person name="Park J."/>
            <person name="Seo Y.S."/>
            <person name="Kwon S.Y."/>
            <person name="Kim H.A."/>
            <person name="Park J.M."/>
            <person name="Kim H.J."/>
            <person name="Choi S.B."/>
            <person name="Bosland P.W."/>
            <person name="Reeves G."/>
            <person name="Jo S.H."/>
            <person name="Lee B.W."/>
            <person name="Cho H.T."/>
            <person name="Choi H.S."/>
            <person name="Lee M.S."/>
            <person name="Yu Y."/>
            <person name="Do Choi Y."/>
            <person name="Park B.S."/>
            <person name="van Deynze A."/>
            <person name="Ashrafi H."/>
            <person name="Hill T."/>
            <person name="Kim W.T."/>
            <person name="Pai H.S."/>
            <person name="Ahn H.K."/>
            <person name="Yeam I."/>
            <person name="Giovannoni J.J."/>
            <person name="Rose J.K."/>
            <person name="Sorensen I."/>
            <person name="Lee S.J."/>
            <person name="Kim R.W."/>
            <person name="Choi I.Y."/>
            <person name="Choi B.S."/>
            <person name="Lim J.S."/>
            <person name="Lee Y.H."/>
            <person name="Choi D."/>
        </authorList>
    </citation>
    <scope>NUCLEOTIDE SEQUENCE [LARGE SCALE GENOMIC DNA]</scope>
    <source>
        <strain evidence="9">cv. CM334</strain>
    </source>
</reference>
<dbReference type="Proteomes" id="UP000222542">
    <property type="component" value="Unassembled WGS sequence"/>
</dbReference>
<keyword evidence="2" id="KW-0805">Transcription regulation</keyword>
<dbReference type="Gene3D" id="3.30.730.10">
    <property type="entry name" value="AP2/ERF domain"/>
    <property type="match status" value="1"/>
</dbReference>